<sequence>MKKFIIFYILNKEQKQCVIKAKNLYEARNFAQKSFENIISIEEYFGIIKHKIKEEEFIFILKDLNMVLKAGLSLQEVILEFARSNHDAHIAKIFSVIYNKLKNGSSYNEAFRGILNSRECAILKICDGKEDLYKAFEIIINLKEKNLYSFKQFKKAITYPLFVFICIILAFFVLMILVLPEFKTLFLHLELDLPKITQILFVLGDFFKHFYVFIILSVGFFITLACSFRKSLFFHKILFHFPVFGKIIFYQDKFCFFLIFSYLLKAGVDIKRAFELACEGIENQFFKNKMFFIKISFESGLDLDQAFFNTRLFEPFVVRMLNLGLKSSKLDEGTYGLALFYEYKKENYIQRFLSVLEPLMTVFMAILILILALGVFLPMWQINQAF</sequence>
<dbReference type="InterPro" id="IPR042094">
    <property type="entry name" value="T2SS_GspF_sf"/>
</dbReference>
<feature type="domain" description="Type II secretion system protein GspF" evidence="8">
    <location>
        <begin position="258"/>
        <end position="378"/>
    </location>
</feature>
<evidence type="ECO:0000259" key="8">
    <source>
        <dbReference type="Pfam" id="PF00482"/>
    </source>
</evidence>
<reference evidence="9 10" key="1">
    <citation type="journal article" date="2014" name="Genome Biol. Evol.">
        <title>Comparative Genomics of the Campylobacter lari Group.</title>
        <authorList>
            <person name="Miller W.G."/>
            <person name="Yee E."/>
            <person name="Chapman M.H."/>
            <person name="Smith T.P."/>
            <person name="Bono J.L."/>
            <person name="Huynh S."/>
            <person name="Parker C.T."/>
            <person name="Vandamme P."/>
            <person name="Luong K."/>
            <person name="Korlach J."/>
        </authorList>
    </citation>
    <scope>NUCLEOTIDE SEQUENCE [LARGE SCALE GENOMIC DNA]</scope>
    <source>
        <strain evidence="9 10">LMG 24374</strain>
    </source>
</reference>
<name>A0A0A8HBJ0_9BACT</name>
<accession>A0A0A8HBJ0</accession>
<evidence type="ECO:0000256" key="4">
    <source>
        <dbReference type="ARBA" id="ARBA00022692"/>
    </source>
</evidence>
<dbReference type="HOGENOM" id="CLU_035032_0_0_7"/>
<keyword evidence="3" id="KW-1003">Cell membrane</keyword>
<feature type="transmembrane region" description="Helical" evidence="7">
    <location>
        <begin position="157"/>
        <end position="179"/>
    </location>
</feature>
<dbReference type="OrthoDB" id="9805682at2"/>
<dbReference type="PANTHER" id="PTHR30012">
    <property type="entry name" value="GENERAL SECRETION PATHWAY PROTEIN"/>
    <property type="match status" value="1"/>
</dbReference>
<dbReference type="RefSeq" id="WP_039662972.1">
    <property type="nucleotide sequence ID" value="NZ_CP007772.1"/>
</dbReference>
<feature type="transmembrane region" description="Helical" evidence="7">
    <location>
        <begin position="359"/>
        <end position="380"/>
    </location>
</feature>
<dbReference type="KEGG" id="csm:CSUB8521_0426"/>
<gene>
    <name evidence="9" type="primary">ctsF</name>
    <name evidence="9" type="ORF">CSUB8521_0426</name>
</gene>
<dbReference type="InterPro" id="IPR018076">
    <property type="entry name" value="T2SS_GspF_dom"/>
</dbReference>
<dbReference type="Gene3D" id="1.20.81.30">
    <property type="entry name" value="Type II secretion system (T2SS), domain F"/>
    <property type="match status" value="2"/>
</dbReference>
<organism evidence="9 10">
    <name type="scientific">Campylobacter subantarcticus LMG 24374</name>
    <dbReference type="NCBI Taxonomy" id="1388751"/>
    <lineage>
        <taxon>Bacteria</taxon>
        <taxon>Pseudomonadati</taxon>
        <taxon>Campylobacterota</taxon>
        <taxon>Epsilonproteobacteria</taxon>
        <taxon>Campylobacterales</taxon>
        <taxon>Campylobacteraceae</taxon>
        <taxon>Campylobacter</taxon>
    </lineage>
</organism>
<protein>
    <submittedName>
        <fullName evidence="9">Transformation system, type II secretion system membrane protein CtsF</fullName>
    </submittedName>
</protein>
<feature type="transmembrane region" description="Helical" evidence="7">
    <location>
        <begin position="210"/>
        <end position="228"/>
    </location>
</feature>
<dbReference type="AlphaFoldDB" id="A0A0A8HBJ0"/>
<evidence type="ECO:0000313" key="9">
    <source>
        <dbReference type="EMBL" id="AJC90309.1"/>
    </source>
</evidence>
<keyword evidence="5 7" id="KW-1133">Transmembrane helix</keyword>
<evidence type="ECO:0000256" key="1">
    <source>
        <dbReference type="ARBA" id="ARBA00004651"/>
    </source>
</evidence>
<evidence type="ECO:0000256" key="5">
    <source>
        <dbReference type="ARBA" id="ARBA00022989"/>
    </source>
</evidence>
<proteinExistence type="inferred from homology"/>
<keyword evidence="6 7" id="KW-0472">Membrane</keyword>
<dbReference type="PANTHER" id="PTHR30012:SF0">
    <property type="entry name" value="TYPE II SECRETION SYSTEM PROTEIN F-RELATED"/>
    <property type="match status" value="1"/>
</dbReference>
<dbReference type="EMBL" id="CP007772">
    <property type="protein sequence ID" value="AJC90309.1"/>
    <property type="molecule type" value="Genomic_DNA"/>
</dbReference>
<evidence type="ECO:0000256" key="7">
    <source>
        <dbReference type="SAM" id="Phobius"/>
    </source>
</evidence>
<feature type="domain" description="Type II secretion system protein GspF" evidence="8">
    <location>
        <begin position="61"/>
        <end position="180"/>
    </location>
</feature>
<comment type="similarity">
    <text evidence="2">Belongs to the GSP F family.</text>
</comment>
<evidence type="ECO:0000256" key="2">
    <source>
        <dbReference type="ARBA" id="ARBA00005745"/>
    </source>
</evidence>
<evidence type="ECO:0000256" key="6">
    <source>
        <dbReference type="ARBA" id="ARBA00023136"/>
    </source>
</evidence>
<dbReference type="PRINTS" id="PR00812">
    <property type="entry name" value="BCTERIALGSPF"/>
</dbReference>
<dbReference type="GO" id="GO:0005886">
    <property type="term" value="C:plasma membrane"/>
    <property type="evidence" value="ECO:0007669"/>
    <property type="project" value="UniProtKB-SubCell"/>
</dbReference>
<comment type="subcellular location">
    <subcellularLocation>
        <location evidence="1">Cell membrane</location>
        <topology evidence="1">Multi-pass membrane protein</topology>
    </subcellularLocation>
</comment>
<dbReference type="Pfam" id="PF00482">
    <property type="entry name" value="T2SSF"/>
    <property type="match status" value="2"/>
</dbReference>
<dbReference type="InterPro" id="IPR003004">
    <property type="entry name" value="GspF/PilC"/>
</dbReference>
<keyword evidence="4 7" id="KW-0812">Transmembrane</keyword>
<evidence type="ECO:0000313" key="10">
    <source>
        <dbReference type="Proteomes" id="UP000031135"/>
    </source>
</evidence>
<dbReference type="Proteomes" id="UP000031135">
    <property type="component" value="Chromosome"/>
</dbReference>
<evidence type="ECO:0000256" key="3">
    <source>
        <dbReference type="ARBA" id="ARBA00022475"/>
    </source>
</evidence>